<sequence>MQSGISASQELTSKFTDLLQSEEHFGLLATIENESLTPVSLLTATSPSATFADNINTLVLPALADSEPLYLLLKRYDSAPRLVAVSYIPDTAKVRQKMLFASTRLTLVRELGREHFRETIYTTTRDELTPEGFEKHDKHEQLEAPLTEEERSLEGVKQAEAVEGARGTGSREIHLGQRMAMPVLDDALEALKELKPEGGRSLVTLKINPETEKVELVPDSSTPTSISELTSGISTSEPRFTFFRYDHEYAGYKGAPLLFFYTCPVTPGRRAIKDRMLYPLMKRAVLDAAASECGLEVDKKFEVEEPSEITEDGVISELHPKVEARKGFSRPKRPGR</sequence>
<dbReference type="InterPro" id="IPR028458">
    <property type="entry name" value="Twinfilin"/>
</dbReference>
<dbReference type="GO" id="GO:0051016">
    <property type="term" value="P:barbed-end actin filament capping"/>
    <property type="evidence" value="ECO:0007669"/>
    <property type="project" value="TreeGrafter"/>
</dbReference>
<keyword evidence="7" id="KW-0206">Cytoskeleton</keyword>
<comment type="function">
    <text evidence="9">Actin-binding protein involved in motile and morphological processes. Inhibits actin polymerization, likely by sequestering G-actin.</text>
</comment>
<evidence type="ECO:0000256" key="6">
    <source>
        <dbReference type="ARBA" id="ARBA00023203"/>
    </source>
</evidence>
<name>A0A0G2FIK3_9PEZI</name>
<evidence type="ECO:0000256" key="8">
    <source>
        <dbReference type="ARBA" id="ARBA00038532"/>
    </source>
</evidence>
<dbReference type="CDD" id="cd11285">
    <property type="entry name" value="ADF_Twf-N_like"/>
    <property type="match status" value="1"/>
</dbReference>
<comment type="subunit">
    <text evidence="8">Interacts with G-actin; ADP-actin form.</text>
</comment>
<evidence type="ECO:0000313" key="13">
    <source>
        <dbReference type="EMBL" id="KKY33946.1"/>
    </source>
</evidence>
<comment type="caution">
    <text evidence="13">The sequence shown here is derived from an EMBL/GenBank/DDBJ whole genome shotgun (WGS) entry which is preliminary data.</text>
</comment>
<dbReference type="PANTHER" id="PTHR13759">
    <property type="entry name" value="TWINFILIN"/>
    <property type="match status" value="1"/>
</dbReference>
<dbReference type="FunFam" id="3.40.20.10:FF:000042">
    <property type="entry name" value="Actin depolymerizing protein"/>
    <property type="match status" value="1"/>
</dbReference>
<dbReference type="CDD" id="cd11284">
    <property type="entry name" value="ADF_Twf-C_like"/>
    <property type="match status" value="1"/>
</dbReference>
<evidence type="ECO:0000259" key="12">
    <source>
        <dbReference type="PROSITE" id="PS51263"/>
    </source>
</evidence>
<dbReference type="SUPFAM" id="SSF55753">
    <property type="entry name" value="Actin depolymerizing proteins"/>
    <property type="match status" value="2"/>
</dbReference>
<keyword evidence="4" id="KW-0963">Cytoplasm</keyword>
<dbReference type="InterPro" id="IPR002108">
    <property type="entry name" value="ADF-H"/>
</dbReference>
<reference evidence="13 14" key="2">
    <citation type="submission" date="2015-05" db="EMBL/GenBank/DDBJ databases">
        <authorList>
            <person name="Morales-Cruz A."/>
            <person name="Amrine K.C."/>
            <person name="Cantu D."/>
        </authorList>
    </citation>
    <scope>NUCLEOTIDE SEQUENCE [LARGE SCALE GENOMIC DNA]</scope>
    <source>
        <strain evidence="13">DA912</strain>
    </source>
</reference>
<feature type="domain" description="ADF-H" evidence="12">
    <location>
        <begin position="3"/>
        <end position="138"/>
    </location>
</feature>
<dbReference type="GO" id="GO:0030042">
    <property type="term" value="P:actin filament depolymerization"/>
    <property type="evidence" value="ECO:0007669"/>
    <property type="project" value="TreeGrafter"/>
</dbReference>
<keyword evidence="6" id="KW-0009">Actin-binding</keyword>
<evidence type="ECO:0000256" key="1">
    <source>
        <dbReference type="ARBA" id="ARBA00004245"/>
    </source>
</evidence>
<protein>
    <recommendedName>
        <fullName evidence="10">Twinfilin</fullName>
    </recommendedName>
</protein>
<evidence type="ECO:0000256" key="2">
    <source>
        <dbReference type="ARBA" id="ARBA00004544"/>
    </source>
</evidence>
<dbReference type="GO" id="GO:0051015">
    <property type="term" value="F:actin filament binding"/>
    <property type="evidence" value="ECO:0007669"/>
    <property type="project" value="TreeGrafter"/>
</dbReference>
<dbReference type="PROSITE" id="PS51263">
    <property type="entry name" value="ADF_H"/>
    <property type="match status" value="2"/>
</dbReference>
<gene>
    <name evidence="13" type="ORF">UCDDA912_g06084</name>
</gene>
<organism evidence="13 14">
    <name type="scientific">Diaporthe ampelina</name>
    <dbReference type="NCBI Taxonomy" id="1214573"/>
    <lineage>
        <taxon>Eukaryota</taxon>
        <taxon>Fungi</taxon>
        <taxon>Dikarya</taxon>
        <taxon>Ascomycota</taxon>
        <taxon>Pezizomycotina</taxon>
        <taxon>Sordariomycetes</taxon>
        <taxon>Sordariomycetidae</taxon>
        <taxon>Diaporthales</taxon>
        <taxon>Diaporthaceae</taxon>
        <taxon>Diaporthe</taxon>
    </lineage>
</organism>
<dbReference type="AlphaFoldDB" id="A0A0G2FIK3"/>
<accession>A0A0G2FIK3</accession>
<dbReference type="GO" id="GO:0005884">
    <property type="term" value="C:actin filament"/>
    <property type="evidence" value="ECO:0007669"/>
    <property type="project" value="TreeGrafter"/>
</dbReference>
<comment type="subcellular location">
    <subcellularLocation>
        <location evidence="2">Cytoplasm</location>
        <location evidence="2">Cell cortex</location>
    </subcellularLocation>
    <subcellularLocation>
        <location evidence="1">Cytoplasm</location>
        <location evidence="1">Cytoskeleton</location>
    </subcellularLocation>
</comment>
<comment type="similarity">
    <text evidence="3">Belongs to the actin-binding proteins ADF family. Twinfilin subfamily.</text>
</comment>
<keyword evidence="5" id="KW-0677">Repeat</keyword>
<evidence type="ECO:0000313" key="14">
    <source>
        <dbReference type="Proteomes" id="UP000034680"/>
    </source>
</evidence>
<dbReference type="PANTHER" id="PTHR13759:SF1">
    <property type="entry name" value="TWINFILIN"/>
    <property type="match status" value="1"/>
</dbReference>
<dbReference type="FunFam" id="3.40.20.10:FF:000007">
    <property type="entry name" value="Twinfilin-1 isoform 1"/>
    <property type="match status" value="1"/>
</dbReference>
<evidence type="ECO:0000256" key="5">
    <source>
        <dbReference type="ARBA" id="ARBA00022737"/>
    </source>
</evidence>
<keyword evidence="14" id="KW-1185">Reference proteome</keyword>
<dbReference type="EMBL" id="LCUC01000222">
    <property type="protein sequence ID" value="KKY33946.1"/>
    <property type="molecule type" value="Genomic_DNA"/>
</dbReference>
<proteinExistence type="inferred from homology"/>
<dbReference type="Proteomes" id="UP000034680">
    <property type="component" value="Unassembled WGS sequence"/>
</dbReference>
<evidence type="ECO:0000256" key="11">
    <source>
        <dbReference type="SAM" id="MobiDB-lite"/>
    </source>
</evidence>
<dbReference type="Pfam" id="PF00241">
    <property type="entry name" value="Cofilin_ADF"/>
    <property type="match status" value="2"/>
</dbReference>
<evidence type="ECO:0000256" key="9">
    <source>
        <dbReference type="ARBA" id="ARBA00056419"/>
    </source>
</evidence>
<dbReference type="Gene3D" id="3.40.20.10">
    <property type="entry name" value="Severin"/>
    <property type="match status" value="2"/>
</dbReference>
<dbReference type="GO" id="GO:0003785">
    <property type="term" value="F:actin monomer binding"/>
    <property type="evidence" value="ECO:0007669"/>
    <property type="project" value="TreeGrafter"/>
</dbReference>
<dbReference type="OrthoDB" id="10006997at2759"/>
<dbReference type="InterPro" id="IPR029006">
    <property type="entry name" value="ADF-H/Gelsolin-like_dom_sf"/>
</dbReference>
<feature type="region of interest" description="Disordered" evidence="11">
    <location>
        <begin position="127"/>
        <end position="169"/>
    </location>
</feature>
<feature type="domain" description="ADF-H" evidence="12">
    <location>
        <begin position="178"/>
        <end position="319"/>
    </location>
</feature>
<dbReference type="STRING" id="1214573.A0A0G2FIK3"/>
<dbReference type="SMART" id="SM00102">
    <property type="entry name" value="ADF"/>
    <property type="match status" value="2"/>
</dbReference>
<evidence type="ECO:0000256" key="4">
    <source>
        <dbReference type="ARBA" id="ARBA00022490"/>
    </source>
</evidence>
<reference evidence="13 14" key="1">
    <citation type="submission" date="2015-05" db="EMBL/GenBank/DDBJ databases">
        <title>Distinctive expansion of gene families associated with plant cell wall degradation and secondary metabolism in the genomes of grapevine trunk pathogens.</title>
        <authorList>
            <person name="Lawrence D.P."/>
            <person name="Travadon R."/>
            <person name="Rolshausen P.E."/>
            <person name="Baumgartner K."/>
        </authorList>
    </citation>
    <scope>NUCLEOTIDE SEQUENCE [LARGE SCALE GENOMIC DNA]</scope>
    <source>
        <strain evidence="13">DA912</strain>
    </source>
</reference>
<evidence type="ECO:0000256" key="10">
    <source>
        <dbReference type="ARBA" id="ARBA00069496"/>
    </source>
</evidence>
<evidence type="ECO:0000256" key="3">
    <source>
        <dbReference type="ARBA" id="ARBA00009557"/>
    </source>
</evidence>
<dbReference type="GO" id="GO:0005938">
    <property type="term" value="C:cell cortex"/>
    <property type="evidence" value="ECO:0007669"/>
    <property type="project" value="UniProtKB-SubCell"/>
</dbReference>
<feature type="compositionally biased region" description="Basic and acidic residues" evidence="11">
    <location>
        <begin position="127"/>
        <end position="154"/>
    </location>
</feature>
<evidence type="ECO:0000256" key="7">
    <source>
        <dbReference type="ARBA" id="ARBA00023212"/>
    </source>
</evidence>